<evidence type="ECO:0008006" key="4">
    <source>
        <dbReference type="Google" id="ProtNLM"/>
    </source>
</evidence>
<dbReference type="AlphaFoldDB" id="A0A6A1VWZ6"/>
<keyword evidence="3" id="KW-1185">Reference proteome</keyword>
<proteinExistence type="predicted"/>
<protein>
    <recommendedName>
        <fullName evidence="4">Zinc finger GRF-type domain-containing protein</fullName>
    </recommendedName>
</protein>
<comment type="caution">
    <text evidence="2">The sequence shown here is derived from an EMBL/GenBank/DDBJ whole genome shotgun (WGS) entry which is preliminary data.</text>
</comment>
<evidence type="ECO:0000313" key="2">
    <source>
        <dbReference type="EMBL" id="KAB1216078.1"/>
    </source>
</evidence>
<feature type="region of interest" description="Disordered" evidence="1">
    <location>
        <begin position="1"/>
        <end position="21"/>
    </location>
</feature>
<organism evidence="2 3">
    <name type="scientific">Morella rubra</name>
    <name type="common">Chinese bayberry</name>
    <dbReference type="NCBI Taxonomy" id="262757"/>
    <lineage>
        <taxon>Eukaryota</taxon>
        <taxon>Viridiplantae</taxon>
        <taxon>Streptophyta</taxon>
        <taxon>Embryophyta</taxon>
        <taxon>Tracheophyta</taxon>
        <taxon>Spermatophyta</taxon>
        <taxon>Magnoliopsida</taxon>
        <taxon>eudicotyledons</taxon>
        <taxon>Gunneridae</taxon>
        <taxon>Pentapetalae</taxon>
        <taxon>rosids</taxon>
        <taxon>fabids</taxon>
        <taxon>Fagales</taxon>
        <taxon>Myricaceae</taxon>
        <taxon>Morella</taxon>
    </lineage>
</organism>
<dbReference type="Proteomes" id="UP000516437">
    <property type="component" value="Chromosome 4"/>
</dbReference>
<reference evidence="2 3" key="1">
    <citation type="journal article" date="2019" name="Plant Biotechnol. J.">
        <title>The red bayberry genome and genetic basis of sex determination.</title>
        <authorList>
            <person name="Jia H.M."/>
            <person name="Jia H.J."/>
            <person name="Cai Q.L."/>
            <person name="Wang Y."/>
            <person name="Zhao H.B."/>
            <person name="Yang W.F."/>
            <person name="Wang G.Y."/>
            <person name="Li Y.H."/>
            <person name="Zhan D.L."/>
            <person name="Shen Y.T."/>
            <person name="Niu Q.F."/>
            <person name="Chang L."/>
            <person name="Qiu J."/>
            <person name="Zhao L."/>
            <person name="Xie H.B."/>
            <person name="Fu W.Y."/>
            <person name="Jin J."/>
            <person name="Li X.W."/>
            <person name="Jiao Y."/>
            <person name="Zhou C.C."/>
            <person name="Tu T."/>
            <person name="Chai C.Y."/>
            <person name="Gao J.L."/>
            <person name="Fan L.J."/>
            <person name="van de Weg E."/>
            <person name="Wang J.Y."/>
            <person name="Gao Z.S."/>
        </authorList>
    </citation>
    <scope>NUCLEOTIDE SEQUENCE [LARGE SCALE GENOMIC DNA]</scope>
    <source>
        <tissue evidence="2">Leaves</tissue>
    </source>
</reference>
<accession>A0A6A1VWZ6</accession>
<evidence type="ECO:0000313" key="3">
    <source>
        <dbReference type="Proteomes" id="UP000516437"/>
    </source>
</evidence>
<name>A0A6A1VWZ6_9ROSI</name>
<sequence length="115" mass="13053">MSESHITGSLGSGESEASTEGPKCYCDLRAKSTIGRQFWGCVKFKDGGHCNYFAWRDPKMCSFGRRVIRQLQAMHAQLLGEQSAWESNERELRHQTEVIVAMTEQHQAEIINMSE</sequence>
<gene>
    <name evidence="2" type="ORF">CJ030_MR4G026976</name>
</gene>
<dbReference type="OrthoDB" id="2822301at2759"/>
<evidence type="ECO:0000256" key="1">
    <source>
        <dbReference type="SAM" id="MobiDB-lite"/>
    </source>
</evidence>
<dbReference type="EMBL" id="RXIC02000022">
    <property type="protein sequence ID" value="KAB1216078.1"/>
    <property type="molecule type" value="Genomic_DNA"/>
</dbReference>